<comment type="caution">
    <text evidence="1">The sequence shown here is derived from an EMBL/GenBank/DDBJ whole genome shotgun (WGS) entry which is preliminary data.</text>
</comment>
<evidence type="ECO:0000313" key="2">
    <source>
        <dbReference type="Proteomes" id="UP000828390"/>
    </source>
</evidence>
<feature type="non-terminal residue" evidence="1">
    <location>
        <position position="79"/>
    </location>
</feature>
<evidence type="ECO:0000313" key="1">
    <source>
        <dbReference type="EMBL" id="KAH3802195.1"/>
    </source>
</evidence>
<keyword evidence="2" id="KW-1185">Reference proteome</keyword>
<reference evidence="1" key="1">
    <citation type="journal article" date="2019" name="bioRxiv">
        <title>The Genome of the Zebra Mussel, Dreissena polymorpha: A Resource for Invasive Species Research.</title>
        <authorList>
            <person name="McCartney M.A."/>
            <person name="Auch B."/>
            <person name="Kono T."/>
            <person name="Mallez S."/>
            <person name="Zhang Y."/>
            <person name="Obille A."/>
            <person name="Becker A."/>
            <person name="Abrahante J.E."/>
            <person name="Garbe J."/>
            <person name="Badalamenti J.P."/>
            <person name="Herman A."/>
            <person name="Mangelson H."/>
            <person name="Liachko I."/>
            <person name="Sullivan S."/>
            <person name="Sone E.D."/>
            <person name="Koren S."/>
            <person name="Silverstein K.A.T."/>
            <person name="Beckman K.B."/>
            <person name="Gohl D.M."/>
        </authorList>
    </citation>
    <scope>NUCLEOTIDE SEQUENCE</scope>
    <source>
        <strain evidence="1">Duluth1</strain>
        <tissue evidence="1">Whole animal</tissue>
    </source>
</reference>
<accession>A0A9D4FNQ5</accession>
<dbReference type="Proteomes" id="UP000828390">
    <property type="component" value="Unassembled WGS sequence"/>
</dbReference>
<proteinExistence type="predicted"/>
<protein>
    <submittedName>
        <fullName evidence="1">Uncharacterized protein</fullName>
    </submittedName>
</protein>
<dbReference type="AlphaFoldDB" id="A0A9D4FNQ5"/>
<sequence>YNAYANRRVIAHRWEISNEENLAKVKELTDEKKKLIEELKTATPEANRDRRGVDGDIDVALEINSLHDMETRMNNVNEE</sequence>
<reference evidence="1" key="2">
    <citation type="submission" date="2020-11" db="EMBL/GenBank/DDBJ databases">
        <authorList>
            <person name="McCartney M.A."/>
            <person name="Auch B."/>
            <person name="Kono T."/>
            <person name="Mallez S."/>
            <person name="Becker A."/>
            <person name="Gohl D.M."/>
            <person name="Silverstein K.A.T."/>
            <person name="Koren S."/>
            <person name="Bechman K.B."/>
            <person name="Herman A."/>
            <person name="Abrahante J.E."/>
            <person name="Garbe J."/>
        </authorList>
    </citation>
    <scope>NUCLEOTIDE SEQUENCE</scope>
    <source>
        <strain evidence="1">Duluth1</strain>
        <tissue evidence="1">Whole animal</tissue>
    </source>
</reference>
<gene>
    <name evidence="1" type="ORF">DPMN_155867</name>
</gene>
<organism evidence="1 2">
    <name type="scientific">Dreissena polymorpha</name>
    <name type="common">Zebra mussel</name>
    <name type="synonym">Mytilus polymorpha</name>
    <dbReference type="NCBI Taxonomy" id="45954"/>
    <lineage>
        <taxon>Eukaryota</taxon>
        <taxon>Metazoa</taxon>
        <taxon>Spiralia</taxon>
        <taxon>Lophotrochozoa</taxon>
        <taxon>Mollusca</taxon>
        <taxon>Bivalvia</taxon>
        <taxon>Autobranchia</taxon>
        <taxon>Heteroconchia</taxon>
        <taxon>Euheterodonta</taxon>
        <taxon>Imparidentia</taxon>
        <taxon>Neoheterodontei</taxon>
        <taxon>Myida</taxon>
        <taxon>Dreissenoidea</taxon>
        <taxon>Dreissenidae</taxon>
        <taxon>Dreissena</taxon>
    </lineage>
</organism>
<name>A0A9D4FNQ5_DREPO</name>
<dbReference type="EMBL" id="JAIWYP010000007">
    <property type="protein sequence ID" value="KAH3802195.1"/>
    <property type="molecule type" value="Genomic_DNA"/>
</dbReference>